<dbReference type="Gene3D" id="3.40.109.10">
    <property type="entry name" value="NADH Oxidase"/>
    <property type="match status" value="1"/>
</dbReference>
<sequence length="330" mass="36431">MISPFATERGFHRLLTAAGQAPSVLNTQPWRLEAVRGEFAELLADPDRRLRVSDPRGRSLHVSCGAALFNLRLAVRTAGHRPLVWLLPNTVEEPLLLAAVRVSPFHPAPARARELYDRIGLRRTNREAFSERRVPEHVLADLRRAAAREGAGLAVLDRPVAADLLDHVAIADDELAGDGGYQAELRAWTMSGNRRDGLPSYVRGPRCADDPAPVRDFGAHSEREPVHFESRPQLAVLTTAGDGPLDWLRAGQALQRLLLTATVHGISASFLNQPLDLRDMRRRSDPHHRRGHVQMIIRLGYGPAVPRAPRRPAAELVATAPARIREDCAV</sequence>
<gene>
    <name evidence="1" type="ORF">SAMN05421833_14061</name>
</gene>
<dbReference type="RefSeq" id="WP_076442352.1">
    <property type="nucleotide sequence ID" value="NZ_FTNI01000040.1"/>
</dbReference>
<dbReference type="OrthoDB" id="8156917at2"/>
<accession>A0A1N7HAF0</accession>
<dbReference type="InterPro" id="IPR050627">
    <property type="entry name" value="Nitroreductase/BluB"/>
</dbReference>
<evidence type="ECO:0000313" key="2">
    <source>
        <dbReference type="Proteomes" id="UP000186096"/>
    </source>
</evidence>
<dbReference type="PANTHER" id="PTHR23026:SF123">
    <property type="entry name" value="NAD(P)H NITROREDUCTASE RV3131-RELATED"/>
    <property type="match status" value="1"/>
</dbReference>
<proteinExistence type="predicted"/>
<name>A0A1N7HAF0_9ACTN</name>
<reference evidence="2" key="1">
    <citation type="submission" date="2017-01" db="EMBL/GenBank/DDBJ databases">
        <authorList>
            <person name="Varghese N."/>
            <person name="Submissions S."/>
        </authorList>
    </citation>
    <scope>NUCLEOTIDE SEQUENCE [LARGE SCALE GENOMIC DNA]</scope>
    <source>
        <strain evidence="2">ATCC 12950</strain>
    </source>
</reference>
<dbReference type="EMBL" id="FTNI01000040">
    <property type="protein sequence ID" value="SIS21628.1"/>
    <property type="molecule type" value="Genomic_DNA"/>
</dbReference>
<dbReference type="PANTHER" id="PTHR23026">
    <property type="entry name" value="NADPH NITROREDUCTASE"/>
    <property type="match status" value="1"/>
</dbReference>
<organism evidence="1 2">
    <name type="scientific">Microbispora rosea</name>
    <dbReference type="NCBI Taxonomy" id="58117"/>
    <lineage>
        <taxon>Bacteria</taxon>
        <taxon>Bacillati</taxon>
        <taxon>Actinomycetota</taxon>
        <taxon>Actinomycetes</taxon>
        <taxon>Streptosporangiales</taxon>
        <taxon>Streptosporangiaceae</taxon>
        <taxon>Microbispora</taxon>
    </lineage>
</organism>
<dbReference type="STRING" id="58117.SAMN05421833_14061"/>
<dbReference type="InterPro" id="IPR000415">
    <property type="entry name" value="Nitroreductase-like"/>
</dbReference>
<protein>
    <submittedName>
        <fullName evidence="1">Nitroreductase family protein</fullName>
    </submittedName>
</protein>
<dbReference type="SUPFAM" id="SSF55469">
    <property type="entry name" value="FMN-dependent nitroreductase-like"/>
    <property type="match status" value="2"/>
</dbReference>
<dbReference type="Proteomes" id="UP000186096">
    <property type="component" value="Unassembled WGS sequence"/>
</dbReference>
<dbReference type="AlphaFoldDB" id="A0A1N7HAF0"/>
<dbReference type="GO" id="GO:0016491">
    <property type="term" value="F:oxidoreductase activity"/>
    <property type="evidence" value="ECO:0007669"/>
    <property type="project" value="InterPro"/>
</dbReference>
<dbReference type="NCBIfam" id="NF047509">
    <property type="entry name" value="Rv3131_FMN_oxido"/>
    <property type="match status" value="1"/>
</dbReference>
<evidence type="ECO:0000313" key="1">
    <source>
        <dbReference type="EMBL" id="SIS21628.1"/>
    </source>
</evidence>
<keyword evidence="2" id="KW-1185">Reference proteome</keyword>